<feature type="domain" description="CRM" evidence="12">
    <location>
        <begin position="1544"/>
        <end position="1643"/>
    </location>
</feature>
<keyword evidence="5" id="KW-0677">Repeat</keyword>
<name>A0AAW0M745_QUESU</name>
<keyword evidence="6 10" id="KW-0694">RNA-binding</keyword>
<keyword evidence="7" id="KW-0809">Transit peptide</keyword>
<dbReference type="PROSITE" id="PS51295">
    <property type="entry name" value="CRM"/>
    <property type="match status" value="7"/>
</dbReference>
<dbReference type="InterPro" id="IPR045278">
    <property type="entry name" value="CRS1/CFM2/CFM3"/>
</dbReference>
<proteinExistence type="predicted"/>
<organism evidence="13">
    <name type="scientific">Quercus suber</name>
    <name type="common">Cork oak</name>
    <dbReference type="NCBI Taxonomy" id="58331"/>
    <lineage>
        <taxon>Eukaryota</taxon>
        <taxon>Viridiplantae</taxon>
        <taxon>Streptophyta</taxon>
        <taxon>Embryophyta</taxon>
        <taxon>Tracheophyta</taxon>
        <taxon>Spermatophyta</taxon>
        <taxon>Magnoliopsida</taxon>
        <taxon>eudicotyledons</taxon>
        <taxon>Gunneridae</taxon>
        <taxon>Pentapetalae</taxon>
        <taxon>rosids</taxon>
        <taxon>fabids</taxon>
        <taxon>Fagales</taxon>
        <taxon>Fagaceae</taxon>
        <taxon>Quercus</taxon>
    </lineage>
</organism>
<evidence type="ECO:0000256" key="9">
    <source>
        <dbReference type="ARBA" id="ARBA00023274"/>
    </source>
</evidence>
<reference evidence="13" key="3">
    <citation type="submission" date="2023-07" db="EMBL/GenBank/DDBJ databases">
        <title>An improved reference 1 genome and first organelle genomes of Quercus suber.</title>
        <authorList>
            <consortium name="Genosuber Consortium"/>
            <person name="Usie A."/>
            <person name="Serra O."/>
            <person name="Barros P."/>
        </authorList>
    </citation>
    <scope>NUCLEOTIDE SEQUENCE</scope>
    <source>
        <strain evidence="13">HL8</strain>
        <tissue evidence="13">Leaves</tissue>
    </source>
</reference>
<evidence type="ECO:0000313" key="13">
    <source>
        <dbReference type="EMBL" id="KAK7859710.1"/>
    </source>
</evidence>
<evidence type="ECO:0000256" key="3">
    <source>
        <dbReference type="ARBA" id="ARBA00022640"/>
    </source>
</evidence>
<feature type="domain" description="CRM" evidence="12">
    <location>
        <begin position="1030"/>
        <end position="1132"/>
    </location>
</feature>
<dbReference type="GO" id="GO:0000373">
    <property type="term" value="P:Group II intron splicing"/>
    <property type="evidence" value="ECO:0007669"/>
    <property type="project" value="UniProtKB-ARBA"/>
</dbReference>
<evidence type="ECO:0000256" key="10">
    <source>
        <dbReference type="PROSITE-ProRule" id="PRU00626"/>
    </source>
</evidence>
<evidence type="ECO:0000256" key="6">
    <source>
        <dbReference type="ARBA" id="ARBA00022884"/>
    </source>
</evidence>
<feature type="domain" description="CRM" evidence="12">
    <location>
        <begin position="811"/>
        <end position="907"/>
    </location>
</feature>
<evidence type="ECO:0000259" key="12">
    <source>
        <dbReference type="PROSITE" id="PS51295"/>
    </source>
</evidence>
<dbReference type="EMBL" id="PKMF04000011">
    <property type="protein sequence ID" value="KAK7859710.1"/>
    <property type="molecule type" value="Genomic_DNA"/>
</dbReference>
<dbReference type="FunFam" id="3.30.110.60:FF:000002">
    <property type="entry name" value="CRS2-associated factor 1, chloroplastic"/>
    <property type="match status" value="2"/>
</dbReference>
<comment type="subcellular location">
    <subcellularLocation>
        <location evidence="1">Plastid</location>
        <location evidence="1">Chloroplast</location>
    </subcellularLocation>
</comment>
<feature type="domain" description="CRM" evidence="12">
    <location>
        <begin position="161"/>
        <end position="257"/>
    </location>
</feature>
<dbReference type="PANTHER" id="PTHR31846">
    <property type="entry name" value="CRS1 / YHBY (CRM) DOMAIN-CONTAINING PROTEIN"/>
    <property type="match status" value="1"/>
</dbReference>
<dbReference type="GO" id="GO:0003729">
    <property type="term" value="F:mRNA binding"/>
    <property type="evidence" value="ECO:0007669"/>
    <property type="project" value="InterPro"/>
</dbReference>
<evidence type="ECO:0000256" key="7">
    <source>
        <dbReference type="ARBA" id="ARBA00022946"/>
    </source>
</evidence>
<feature type="region of interest" description="Disordered" evidence="11">
    <location>
        <begin position="485"/>
        <end position="516"/>
    </location>
</feature>
<comment type="caution">
    <text evidence="13">The sequence shown here is derived from an EMBL/GenBank/DDBJ whole genome shotgun (WGS) entry which is preliminary data.</text>
</comment>
<evidence type="ECO:0000256" key="11">
    <source>
        <dbReference type="SAM" id="MobiDB-lite"/>
    </source>
</evidence>
<evidence type="ECO:0000256" key="2">
    <source>
        <dbReference type="ARBA" id="ARBA00022528"/>
    </source>
</evidence>
<evidence type="ECO:0000256" key="8">
    <source>
        <dbReference type="ARBA" id="ARBA00023187"/>
    </source>
</evidence>
<dbReference type="GO" id="GO:0006397">
    <property type="term" value="P:mRNA processing"/>
    <property type="evidence" value="ECO:0007669"/>
    <property type="project" value="UniProtKB-KW"/>
</dbReference>
<keyword evidence="9" id="KW-0687">Ribonucleoprotein</keyword>
<feature type="region of interest" description="Disordered" evidence="11">
    <location>
        <begin position="1135"/>
        <end position="1166"/>
    </location>
</feature>
<evidence type="ECO:0000256" key="1">
    <source>
        <dbReference type="ARBA" id="ARBA00004229"/>
    </source>
</evidence>
<reference evidence="13" key="1">
    <citation type="submission" date="2017-12" db="EMBL/GenBank/DDBJ databases">
        <authorList>
            <person name="Barbosa P."/>
            <person name="Usie A."/>
            <person name="Ramos A.M."/>
        </authorList>
    </citation>
    <scope>NUCLEOTIDE SEQUENCE</scope>
    <source>
        <strain evidence="13">HL8</strain>
        <tissue evidence="13">Leaves</tissue>
    </source>
</reference>
<dbReference type="InterPro" id="IPR035920">
    <property type="entry name" value="YhbY-like_sf"/>
</dbReference>
<dbReference type="FunFam" id="3.30.110.60:FF:000003">
    <property type="entry name" value="CRM-domain containing factor CFM3B, chloroplastic"/>
    <property type="match status" value="2"/>
</dbReference>
<protein>
    <submittedName>
        <fullName evidence="13">Crm-domain containing factor cfm2</fullName>
    </submittedName>
</protein>
<keyword evidence="8" id="KW-0508">mRNA splicing</keyword>
<dbReference type="Gene3D" id="3.30.110.60">
    <property type="entry name" value="YhbY-like"/>
    <property type="match status" value="7"/>
</dbReference>
<dbReference type="Pfam" id="PF01985">
    <property type="entry name" value="CRS1_YhbY"/>
    <property type="match status" value="7"/>
</dbReference>
<sequence>MLLPLTHIHIQPSSLPSNPLTFTDQSPFPFTFFPSQPPLPKTRFLIRSSTSDTHTLPNSAIQRIAHKLRSLGFAEDPQNPNPNPSPNAGEIFIPLPHQLPKHRVGHTLDTSWSTPENPVPVPGTGSAITKYHQLRREVIKQKVMHKKEKREEKKAPTLAELSLSEAELRRLRRLGIETRKKLKVGKAGITEGIVNGIHERWRRFEVVKIECEDLCRMNMKRTHELLERKTGGLVVWRSGSKIILYRGANYKYPYFLSDKILTSDSMIDDILDPHIDDGEQNKTESCSSSIIGVKAAATSPSKEISQPKLIQGVGMPNRVRFQLPGEAELAEEADRLLEGLGPRFTDWWGYDPLPVDADLLPAIVPGYRKPFRLLPYGVKSVLTNDEMTTLKRLGRPLPCHFALGRNRNLQGLAASIVKLWEKCEIAKIAVKRGVQNTNSEMMAEELKVKFFALYRGKDFLPPAASSAIEERRKYGIHGEEERTRCSTSVTTVQEPKLDTAECSSESEPDGGNSVERGLLFEQRKLRSTEAAIKRTSIKLSMAIEKKAMAEKLLAELEKEEIPQQSEIDKEGITEEERYMLRKVALRMKPFLLMGRRGVFDGTVENMHLHWKYRELVKIISKTRSIEAVHKEARTLEAESGGILVAVERVSKGYAIIVYRGKNYTRPASLRPQTLLNKREALKRSIEAQRRKVNWLVYLSTSDTHTLPNSAIQRIAHKLRSLGFAEDPQNPNPNPSPNAGEIFIPLPHQLPKHRVGHTLDTSWSTPENPVPVPGTGSAITKYHQLRREVIKQKVMHKKEKREEKKAPTLAELSLSEAELRRLRRLGIETRKKLKVGKAGITEGIVNGIHERWRRFEVVKIECEDLCRMNMKRTHELLERKTGGLVVWRSGSKIILYRGANYKYPYFLSDKILTSDSMIDDILDPHIDDGEQNKTESCSSSIIGVKAAATSPSKEISQPKLIQGVGMPNRVRFQLPGEAELAEEADRLLEGLGPRFTDWWGYDPLPVDADLLPAIVPGYRKPFRLLPYGVKSVLTNDEMTTLKRLGRPLPCHFALGRNRNLQGLAASIVKLWEKCEIAKIAVKRGVQNTNSEMMAEELKVKFFALYRGKDFLPPAASSAIEERRKYGIHGEEERTRCSTSVTTVQEPKLDTAECSSESEPDGGNSVERGLLFEQRKLRSTEAAIKRTSIKLSMAIEKKAMAEKLLAELEKEEIPQQSEIDKEGITEEERYMLRKVALRMKPFLLMGRRGVFDGTVENMHLHWKYRELVKIISKTRSIEAVHKEARTLEAESGGILVAVERVSKGYAIIVYRGKNYTRPASLRPQTLLNKREALKRSIEAQRRKSLKLHVLSLTKNIDDLKLQLDKDKEANNVLPADALNYKLVKEDMNNMQATECLRSQVEHNSSPLSHSVIPACHEENNLEAEDKHGAQLTLTNLNDGMDASIYNTQATQQDKVLGLSSTFRFSSELVSKEPHAKLCKDMNGEVETAVSTPCPDNFMSEETGSSAVVQHCVYDNNAIEPAKSAKIDLKPVPIAVENGSEMPHRAVLLSNKDRLLLRKQALKMKTRPVLAVGRNNIVSGVAKAIMVHFKKHPLAIVNVKGRAKGTSVQEVVFKLEQATGAVLVSQEPSKVILYRGWGVRDIPGHVEKKNVIDGGKEGGARPTVSPELLAAIRMECGLQGHCALRMYTGLLMQGEKYSSDISVDIVI</sequence>
<dbReference type="SMART" id="SM01103">
    <property type="entry name" value="CRS1_YhbY"/>
    <property type="match status" value="7"/>
</dbReference>
<feature type="domain" description="CRM" evidence="12">
    <location>
        <begin position="380"/>
        <end position="482"/>
    </location>
</feature>
<feature type="domain" description="CRM" evidence="12">
    <location>
        <begin position="1220"/>
        <end position="1320"/>
    </location>
</feature>
<keyword evidence="3" id="KW-0934">Plastid</keyword>
<keyword evidence="2" id="KW-0150">Chloroplast</keyword>
<dbReference type="SUPFAM" id="SSF75471">
    <property type="entry name" value="YhbY-like"/>
    <property type="match status" value="7"/>
</dbReference>
<dbReference type="InterPro" id="IPR001890">
    <property type="entry name" value="RNA-binding_CRM"/>
</dbReference>
<feature type="domain" description="CRM" evidence="12">
    <location>
        <begin position="570"/>
        <end position="670"/>
    </location>
</feature>
<dbReference type="GO" id="GO:0009507">
    <property type="term" value="C:chloroplast"/>
    <property type="evidence" value="ECO:0007669"/>
    <property type="project" value="UniProtKB-SubCell"/>
</dbReference>
<evidence type="ECO:0000256" key="5">
    <source>
        <dbReference type="ARBA" id="ARBA00022737"/>
    </source>
</evidence>
<evidence type="ECO:0000256" key="4">
    <source>
        <dbReference type="ARBA" id="ARBA00022664"/>
    </source>
</evidence>
<dbReference type="GO" id="GO:1990904">
    <property type="term" value="C:ribonucleoprotein complex"/>
    <property type="evidence" value="ECO:0007669"/>
    <property type="project" value="UniProtKB-KW"/>
</dbReference>
<gene>
    <name evidence="13" type="primary">CFM2</name>
    <name evidence="13" type="ORF">CFP56_004847</name>
</gene>
<dbReference type="PANTHER" id="PTHR31846:SF20">
    <property type="entry name" value="CRM-DOMAIN CONTAINING FACTOR CFM2, CHLOROPLASTIC"/>
    <property type="match status" value="1"/>
</dbReference>
<accession>A0AAW0M745</accession>
<reference evidence="13" key="2">
    <citation type="journal article" date="2018" name="Sci. Data">
        <title>The draft genome sequence of cork oak.</title>
        <authorList>
            <person name="Ramos A.M."/>
            <person name="Usie A."/>
            <person name="Barbosa P."/>
            <person name="Barros P.M."/>
            <person name="Capote T."/>
            <person name="Chaves I."/>
            <person name="Simoes F."/>
            <person name="Abreu I."/>
            <person name="Carrasquinho I."/>
            <person name="Faro C."/>
            <person name="Guimaraes J.B."/>
            <person name="Mendonca D."/>
            <person name="Nobrega F."/>
            <person name="Rodrigues L."/>
            <person name="Saibo N.J.M."/>
            <person name="Varela M.C."/>
            <person name="Egas C."/>
            <person name="Matos J."/>
            <person name="Miguel C.M."/>
            <person name="Oliveira M.M."/>
            <person name="Ricardo C.P."/>
            <person name="Goncalves S."/>
        </authorList>
    </citation>
    <scope>NUCLEOTIDE SEQUENCE [LARGE SCALE GENOMIC DNA]</scope>
    <source>
        <strain evidence="13">HL8</strain>
    </source>
</reference>
<keyword evidence="4" id="KW-0507">mRNA processing</keyword>